<comment type="similarity">
    <text evidence="1">Belongs to the metallo-beta-lactamase superfamily.</text>
</comment>
<dbReference type="GO" id="GO:0046872">
    <property type="term" value="F:metal ion binding"/>
    <property type="evidence" value="ECO:0007669"/>
    <property type="project" value="UniProtKB-KW"/>
</dbReference>
<name>A0A066UCB1_9PSEU</name>
<dbReference type="EMBL" id="JMQI01000026">
    <property type="protein sequence ID" value="KDN21759.1"/>
    <property type="molecule type" value="Genomic_DNA"/>
</dbReference>
<dbReference type="RefSeq" id="WP_043779600.1">
    <property type="nucleotide sequence ID" value="NZ_JMQI01000026.1"/>
</dbReference>
<keyword evidence="2" id="KW-0479">Metal-binding</keyword>
<keyword evidence="3" id="KW-0378">Hydrolase</keyword>
<dbReference type="InterPro" id="IPR051013">
    <property type="entry name" value="MBL_superfamily_lactonases"/>
</dbReference>
<evidence type="ECO:0000259" key="5">
    <source>
        <dbReference type="SMART" id="SM00849"/>
    </source>
</evidence>
<comment type="caution">
    <text evidence="6">The sequence shown here is derived from an EMBL/GenBank/DDBJ whole genome shotgun (WGS) entry which is preliminary data.</text>
</comment>
<dbReference type="SMART" id="SM00849">
    <property type="entry name" value="Lactamase_B"/>
    <property type="match status" value="1"/>
</dbReference>
<feature type="domain" description="Metallo-beta-lactamase" evidence="5">
    <location>
        <begin position="57"/>
        <end position="279"/>
    </location>
</feature>
<keyword evidence="7" id="KW-1185">Reference proteome</keyword>
<dbReference type="PANTHER" id="PTHR42978:SF6">
    <property type="entry name" value="QUORUM-QUENCHING LACTONASE YTNP-RELATED"/>
    <property type="match status" value="1"/>
</dbReference>
<dbReference type="Proteomes" id="UP000027345">
    <property type="component" value="Unassembled WGS sequence"/>
</dbReference>
<keyword evidence="4" id="KW-0862">Zinc</keyword>
<proteinExistence type="inferred from homology"/>
<reference evidence="6 7" key="1">
    <citation type="submission" date="2014-05" db="EMBL/GenBank/DDBJ databases">
        <title>Draft genome sequence of Amycolatopsis rifamycinica DSM 46095.</title>
        <authorList>
            <person name="Lal R."/>
            <person name="Saxena A."/>
            <person name="Kumari R."/>
            <person name="Mukherjee U."/>
            <person name="Singh P."/>
            <person name="Sangwan N."/>
            <person name="Mahato N.K."/>
        </authorList>
    </citation>
    <scope>NUCLEOTIDE SEQUENCE [LARGE SCALE GENOMIC DNA]</scope>
    <source>
        <strain evidence="6 7">DSM 46095</strain>
    </source>
</reference>
<dbReference type="SUPFAM" id="SSF56281">
    <property type="entry name" value="Metallo-hydrolase/oxidoreductase"/>
    <property type="match status" value="1"/>
</dbReference>
<dbReference type="GO" id="GO:0016787">
    <property type="term" value="F:hydrolase activity"/>
    <property type="evidence" value="ECO:0007669"/>
    <property type="project" value="UniProtKB-KW"/>
</dbReference>
<dbReference type="Gene3D" id="3.60.15.10">
    <property type="entry name" value="Ribonuclease Z/Hydroxyacylglutathione hydrolase-like"/>
    <property type="match status" value="1"/>
</dbReference>
<organism evidence="6 7">
    <name type="scientific">Amycolatopsis rifamycinica</name>
    <dbReference type="NCBI Taxonomy" id="287986"/>
    <lineage>
        <taxon>Bacteria</taxon>
        <taxon>Bacillati</taxon>
        <taxon>Actinomycetota</taxon>
        <taxon>Actinomycetes</taxon>
        <taxon>Pseudonocardiales</taxon>
        <taxon>Pseudonocardiaceae</taxon>
        <taxon>Amycolatopsis</taxon>
    </lineage>
</organism>
<evidence type="ECO:0000256" key="3">
    <source>
        <dbReference type="ARBA" id="ARBA00022801"/>
    </source>
</evidence>
<dbReference type="OrthoDB" id="5177904at2"/>
<accession>A0A066UCB1</accession>
<dbReference type="STRING" id="287986.DV20_12570"/>
<evidence type="ECO:0000313" key="6">
    <source>
        <dbReference type="EMBL" id="KDN21759.1"/>
    </source>
</evidence>
<gene>
    <name evidence="6" type="ORF">DV20_12570</name>
</gene>
<sequence>MDTINLGDVEITRVVEWQGPIAPMPVLFPDLDQHPWRTDDRLTPHFWNPVTDDYLAAVQTWVLRSEGRVILVDTGVGNHKERPYMPPWRHRDEDFLGRLAAAGVRPEDVDLVVNTHIHADHVGWNTRLVDRAWVPTFPNATYLIARPDFEYWNPRHDIPKHGSVNGINSRLANGNTFEDSIDPVHEAGQTLLWEGRTHRIDGHLSLELAPGHTPGSAIVRLESGTDRAFFVGDVVHTPAQFAYPGCDTCLSENQAEAAKSRMRVLAEAADTNALVIPAHFPGAGAAEIKRAGNAFEVHRWAPFTSSASPFVDVSTSRG</sequence>
<dbReference type="AlphaFoldDB" id="A0A066UCB1"/>
<evidence type="ECO:0000256" key="4">
    <source>
        <dbReference type="ARBA" id="ARBA00022833"/>
    </source>
</evidence>
<dbReference type="InterPro" id="IPR001279">
    <property type="entry name" value="Metallo-B-lactamas"/>
</dbReference>
<protein>
    <submittedName>
        <fullName evidence="6">Beta-lactamase</fullName>
    </submittedName>
</protein>
<evidence type="ECO:0000256" key="1">
    <source>
        <dbReference type="ARBA" id="ARBA00007749"/>
    </source>
</evidence>
<dbReference type="CDD" id="cd16277">
    <property type="entry name" value="metallo-hydrolase-like_MBL-fold"/>
    <property type="match status" value="1"/>
</dbReference>
<evidence type="ECO:0000313" key="7">
    <source>
        <dbReference type="Proteomes" id="UP000027345"/>
    </source>
</evidence>
<dbReference type="PANTHER" id="PTHR42978">
    <property type="entry name" value="QUORUM-QUENCHING LACTONASE YTNP-RELATED-RELATED"/>
    <property type="match status" value="1"/>
</dbReference>
<evidence type="ECO:0000256" key="2">
    <source>
        <dbReference type="ARBA" id="ARBA00022723"/>
    </source>
</evidence>
<dbReference type="InterPro" id="IPR036866">
    <property type="entry name" value="RibonucZ/Hydroxyglut_hydro"/>
</dbReference>
<dbReference type="eggNOG" id="COG0491">
    <property type="taxonomic scope" value="Bacteria"/>
</dbReference>
<dbReference type="Pfam" id="PF00753">
    <property type="entry name" value="Lactamase_B"/>
    <property type="match status" value="1"/>
</dbReference>